<sequence>MKRQAHCLNFLRRCRIACARVALGQWCSRDGEDGMLELFGALAGDYMAGTGLPLTSTVPAAGALTLRALLEKRTRRARDTLLAEIRLGHRSIDFHDADEAAAIIYRYMRAAEEGAARLNLRLLAAVIVGSAKGPGLYADEFLRWADILAGLKREEVITLGVMQRLADQEPPLVTAGMAPTLLYWLNCTAVLQSDYGIESNVATAMAHALLRTGLVQLVSGSMETVVVPAPTHELSSLSILLEIEGIISREETASVVEPEER</sequence>
<name>A0A504U7H6_9HYPH</name>
<dbReference type="Proteomes" id="UP000316429">
    <property type="component" value="Unassembled WGS sequence"/>
</dbReference>
<keyword evidence="2" id="KW-1185">Reference proteome</keyword>
<comment type="caution">
    <text evidence="1">The sequence shown here is derived from an EMBL/GenBank/DDBJ whole genome shotgun (WGS) entry which is preliminary data.</text>
</comment>
<dbReference type="EMBL" id="VFYP01000001">
    <property type="protein sequence ID" value="TPP09430.1"/>
    <property type="molecule type" value="Genomic_DNA"/>
</dbReference>
<evidence type="ECO:0000313" key="1">
    <source>
        <dbReference type="EMBL" id="TPP09430.1"/>
    </source>
</evidence>
<evidence type="ECO:0000313" key="2">
    <source>
        <dbReference type="Proteomes" id="UP000316429"/>
    </source>
</evidence>
<protein>
    <submittedName>
        <fullName evidence="1">Uncharacterized protein</fullName>
    </submittedName>
</protein>
<reference evidence="1 2" key="1">
    <citation type="submission" date="2019-06" db="EMBL/GenBank/DDBJ databases">
        <title>Rhizobium sp. CL12 isolated from roots of soybean.</title>
        <authorList>
            <person name="Wang C."/>
        </authorList>
    </citation>
    <scope>NUCLEOTIDE SEQUENCE [LARGE SCALE GENOMIC DNA]</scope>
    <source>
        <strain evidence="1 2">CL12</strain>
    </source>
</reference>
<dbReference type="AlphaFoldDB" id="A0A504U7H6"/>
<proteinExistence type="predicted"/>
<dbReference type="OrthoDB" id="8404505at2"/>
<organism evidence="1 2">
    <name type="scientific">Rhizobium glycinendophyticum</name>
    <dbReference type="NCBI Taxonomy" id="2589807"/>
    <lineage>
        <taxon>Bacteria</taxon>
        <taxon>Pseudomonadati</taxon>
        <taxon>Pseudomonadota</taxon>
        <taxon>Alphaproteobacteria</taxon>
        <taxon>Hyphomicrobiales</taxon>
        <taxon>Rhizobiaceae</taxon>
        <taxon>Rhizobium/Agrobacterium group</taxon>
        <taxon>Rhizobium</taxon>
    </lineage>
</organism>
<gene>
    <name evidence="1" type="ORF">FJQ55_00680</name>
</gene>
<accession>A0A504U7H6</accession>